<feature type="region of interest" description="Disordered" evidence="5">
    <location>
        <begin position="169"/>
        <end position="194"/>
    </location>
</feature>
<keyword evidence="3" id="KW-0862">Zinc</keyword>
<dbReference type="InterPro" id="IPR017455">
    <property type="entry name" value="Znf_FYVE-rel"/>
</dbReference>
<gene>
    <name evidence="7" type="ORF">L1049_007197</name>
</gene>
<proteinExistence type="predicted"/>
<dbReference type="AlphaFoldDB" id="A0AAP0RK88"/>
<evidence type="ECO:0000256" key="1">
    <source>
        <dbReference type="ARBA" id="ARBA00022723"/>
    </source>
</evidence>
<dbReference type="Pfam" id="PF01363">
    <property type="entry name" value="FYVE"/>
    <property type="match status" value="1"/>
</dbReference>
<name>A0AAP0RK88_LIQFO</name>
<dbReference type="InterPro" id="IPR011011">
    <property type="entry name" value="Znf_FYVE_PHD"/>
</dbReference>
<dbReference type="InterPro" id="IPR013083">
    <property type="entry name" value="Znf_RING/FYVE/PHD"/>
</dbReference>
<dbReference type="Proteomes" id="UP001415857">
    <property type="component" value="Unassembled WGS sequence"/>
</dbReference>
<dbReference type="PANTHER" id="PTHR45748">
    <property type="entry name" value="1-PHOSPHATIDYLINOSITOL 3-PHOSPHATE 5-KINASE-RELATED"/>
    <property type="match status" value="1"/>
</dbReference>
<dbReference type="InterPro" id="IPR000306">
    <property type="entry name" value="Znf_FYVE"/>
</dbReference>
<comment type="caution">
    <text evidence="7">The sequence shown here is derived from an EMBL/GenBank/DDBJ whole genome shotgun (WGS) entry which is preliminary data.</text>
</comment>
<protein>
    <recommendedName>
        <fullName evidence="6">FYVE-type domain-containing protein</fullName>
    </recommendedName>
</protein>
<evidence type="ECO:0000313" key="8">
    <source>
        <dbReference type="Proteomes" id="UP001415857"/>
    </source>
</evidence>
<dbReference type="PANTHER" id="PTHR45748:SF14">
    <property type="entry name" value="1-PHOSPHATIDYLINOSITOL-3-PHOSPHATE 5-KINASE FAB1C-RELATED"/>
    <property type="match status" value="1"/>
</dbReference>
<organism evidence="7 8">
    <name type="scientific">Liquidambar formosana</name>
    <name type="common">Formosan gum</name>
    <dbReference type="NCBI Taxonomy" id="63359"/>
    <lineage>
        <taxon>Eukaryota</taxon>
        <taxon>Viridiplantae</taxon>
        <taxon>Streptophyta</taxon>
        <taxon>Embryophyta</taxon>
        <taxon>Tracheophyta</taxon>
        <taxon>Spermatophyta</taxon>
        <taxon>Magnoliopsida</taxon>
        <taxon>eudicotyledons</taxon>
        <taxon>Gunneridae</taxon>
        <taxon>Pentapetalae</taxon>
        <taxon>Saxifragales</taxon>
        <taxon>Altingiaceae</taxon>
        <taxon>Liquidambar</taxon>
    </lineage>
</organism>
<dbReference type="GO" id="GO:0000285">
    <property type="term" value="F:1-phosphatidylinositol-3-phosphate 5-kinase activity"/>
    <property type="evidence" value="ECO:0007669"/>
    <property type="project" value="TreeGrafter"/>
</dbReference>
<evidence type="ECO:0000256" key="3">
    <source>
        <dbReference type="ARBA" id="ARBA00022833"/>
    </source>
</evidence>
<accession>A0AAP0RK88</accession>
<keyword evidence="2 4" id="KW-0863">Zinc-finger</keyword>
<feature type="region of interest" description="Disordered" evidence="5">
    <location>
        <begin position="234"/>
        <end position="294"/>
    </location>
</feature>
<sequence>MGIPDNSLRDLIEKVRSWISWGGSDLSCLSSEFEMPNNGCKMCCECDTSFTELRLRYHCQSCGRVFCGRCTQGYESAVVDELDVVGNTNGAGGNIKSCRFCSEVIIRRDSERRHSGKIYPSTSPWQSPEPPSPSSIGGRTDMHSEQIQSDRLARILDAQEHVYSPHAVTGSSVTSFSSHPSPVSVRGSSSRSDEEEAEYSVKHFFSSSSEYCQDILDIDSCSFSRSHEFYSFKSVGSSPSDSPSRINFTSDGAGHSVQQETLGSLKLQNDGPFDQETMAVLRRPETGTEDLENY</sequence>
<dbReference type="GO" id="GO:0008270">
    <property type="term" value="F:zinc ion binding"/>
    <property type="evidence" value="ECO:0007669"/>
    <property type="project" value="UniProtKB-KW"/>
</dbReference>
<feature type="compositionally biased region" description="Low complexity" evidence="5">
    <location>
        <begin position="234"/>
        <end position="244"/>
    </location>
</feature>
<evidence type="ECO:0000256" key="4">
    <source>
        <dbReference type="PROSITE-ProRule" id="PRU00091"/>
    </source>
</evidence>
<dbReference type="GO" id="GO:0010008">
    <property type="term" value="C:endosome membrane"/>
    <property type="evidence" value="ECO:0007669"/>
    <property type="project" value="TreeGrafter"/>
</dbReference>
<dbReference type="PROSITE" id="PS50178">
    <property type="entry name" value="ZF_FYVE"/>
    <property type="match status" value="1"/>
</dbReference>
<feature type="compositionally biased region" description="Low complexity" evidence="5">
    <location>
        <begin position="169"/>
        <end position="190"/>
    </location>
</feature>
<evidence type="ECO:0000256" key="2">
    <source>
        <dbReference type="ARBA" id="ARBA00022771"/>
    </source>
</evidence>
<dbReference type="SUPFAM" id="SSF57903">
    <property type="entry name" value="FYVE/PHD zinc finger"/>
    <property type="match status" value="1"/>
</dbReference>
<feature type="region of interest" description="Disordered" evidence="5">
    <location>
        <begin position="112"/>
        <end position="143"/>
    </location>
</feature>
<feature type="compositionally biased region" description="Polar residues" evidence="5">
    <location>
        <begin position="245"/>
        <end position="262"/>
    </location>
</feature>
<keyword evidence="8" id="KW-1185">Reference proteome</keyword>
<feature type="domain" description="FYVE-type" evidence="6">
    <location>
        <begin position="37"/>
        <end position="106"/>
    </location>
</feature>
<evidence type="ECO:0000259" key="6">
    <source>
        <dbReference type="PROSITE" id="PS50178"/>
    </source>
</evidence>
<dbReference type="GO" id="GO:0046854">
    <property type="term" value="P:phosphatidylinositol phosphate biosynthetic process"/>
    <property type="evidence" value="ECO:0007669"/>
    <property type="project" value="TreeGrafter"/>
</dbReference>
<dbReference type="Gene3D" id="3.30.40.10">
    <property type="entry name" value="Zinc/RING finger domain, C3HC4 (zinc finger)"/>
    <property type="match status" value="1"/>
</dbReference>
<reference evidence="7 8" key="1">
    <citation type="journal article" date="2024" name="Plant J.">
        <title>Genome sequences and population genomics reveal climatic adaptation and genomic divergence between two closely related sweetgum species.</title>
        <authorList>
            <person name="Xu W.Q."/>
            <person name="Ren C.Q."/>
            <person name="Zhang X.Y."/>
            <person name="Comes H.P."/>
            <person name="Liu X.H."/>
            <person name="Li Y.G."/>
            <person name="Kettle C.J."/>
            <person name="Jalonen R."/>
            <person name="Gaisberger H."/>
            <person name="Ma Y.Z."/>
            <person name="Qiu Y.X."/>
        </authorList>
    </citation>
    <scope>NUCLEOTIDE SEQUENCE [LARGE SCALE GENOMIC DNA]</scope>
    <source>
        <strain evidence="7">Hangzhou</strain>
    </source>
</reference>
<dbReference type="EMBL" id="JBBPBK010000010">
    <property type="protein sequence ID" value="KAK9277651.1"/>
    <property type="molecule type" value="Genomic_DNA"/>
</dbReference>
<evidence type="ECO:0000313" key="7">
    <source>
        <dbReference type="EMBL" id="KAK9277651.1"/>
    </source>
</evidence>
<evidence type="ECO:0000256" key="5">
    <source>
        <dbReference type="SAM" id="MobiDB-lite"/>
    </source>
</evidence>
<keyword evidence="1" id="KW-0479">Metal-binding</keyword>